<sequence length="115" mass="12423">MLNLVKKPDVVIKIIDNFEGKLQNSGKYSPIESKQLESVMSIAKSSVQYWSYGNGSLKAALATEYELPSWAERDIGGAGMAVEGGAAEEYFIWTGGNPYVYFGTVLGFAAVASMI</sequence>
<reference evidence="1" key="1">
    <citation type="submission" date="2018-06" db="EMBL/GenBank/DDBJ databases">
        <authorList>
            <person name="Zhirakovskaya E."/>
        </authorList>
    </citation>
    <scope>NUCLEOTIDE SEQUENCE</scope>
</reference>
<accession>A0A3B0U5Q0</accession>
<name>A0A3B0U5Q0_9ZZZZ</name>
<dbReference type="EMBL" id="UOET01000015">
    <property type="protein sequence ID" value="VAW26235.1"/>
    <property type="molecule type" value="Genomic_DNA"/>
</dbReference>
<evidence type="ECO:0000313" key="1">
    <source>
        <dbReference type="EMBL" id="VAW26235.1"/>
    </source>
</evidence>
<proteinExistence type="predicted"/>
<protein>
    <submittedName>
        <fullName evidence="1">Uncharacterized protein</fullName>
    </submittedName>
</protein>
<organism evidence="1">
    <name type="scientific">hydrothermal vent metagenome</name>
    <dbReference type="NCBI Taxonomy" id="652676"/>
    <lineage>
        <taxon>unclassified sequences</taxon>
        <taxon>metagenomes</taxon>
        <taxon>ecological metagenomes</taxon>
    </lineage>
</organism>
<gene>
    <name evidence="1" type="ORF">MNBD_BACTEROID07-935</name>
</gene>
<dbReference type="AlphaFoldDB" id="A0A3B0U5Q0"/>